<organism evidence="4 5">
    <name type="scientific">Sodaliphilus pleomorphus</name>
    <dbReference type="NCBI Taxonomy" id="2606626"/>
    <lineage>
        <taxon>Bacteria</taxon>
        <taxon>Pseudomonadati</taxon>
        <taxon>Bacteroidota</taxon>
        <taxon>Bacteroidia</taxon>
        <taxon>Bacteroidales</taxon>
        <taxon>Muribaculaceae</taxon>
        <taxon>Sodaliphilus</taxon>
    </lineage>
</organism>
<dbReference type="InterPro" id="IPR032675">
    <property type="entry name" value="LRR_dom_sf"/>
</dbReference>
<keyword evidence="3" id="KW-0732">Signal</keyword>
<proteinExistence type="predicted"/>
<dbReference type="PANTHER" id="PTHR47566">
    <property type="match status" value="1"/>
</dbReference>
<dbReference type="Proteomes" id="UP000483362">
    <property type="component" value="Unassembled WGS sequence"/>
</dbReference>
<dbReference type="SUPFAM" id="SSF52058">
    <property type="entry name" value="L domain-like"/>
    <property type="match status" value="1"/>
</dbReference>
<keyword evidence="5" id="KW-1185">Reference proteome</keyword>
<accession>A0A6L5XAV8</accession>
<dbReference type="GO" id="GO:0035591">
    <property type="term" value="F:signaling adaptor activity"/>
    <property type="evidence" value="ECO:0007669"/>
    <property type="project" value="TreeGrafter"/>
</dbReference>
<dbReference type="AlphaFoldDB" id="A0A6L5XAV8"/>
<evidence type="ECO:0000313" key="4">
    <source>
        <dbReference type="EMBL" id="MSS17500.1"/>
    </source>
</evidence>
<dbReference type="EMBL" id="VULT01000009">
    <property type="protein sequence ID" value="MSS17500.1"/>
    <property type="molecule type" value="Genomic_DNA"/>
</dbReference>
<keyword evidence="1" id="KW-0433">Leucine-rich repeat</keyword>
<evidence type="ECO:0000313" key="5">
    <source>
        <dbReference type="Proteomes" id="UP000483362"/>
    </source>
</evidence>
<feature type="chain" id="PRO_5026831585" evidence="3">
    <location>
        <begin position="20"/>
        <end position="732"/>
    </location>
</feature>
<dbReference type="InterPro" id="IPR026906">
    <property type="entry name" value="LRR_5"/>
</dbReference>
<dbReference type="Pfam" id="PF13306">
    <property type="entry name" value="LRR_5"/>
    <property type="match status" value="2"/>
</dbReference>
<comment type="caution">
    <text evidence="4">The sequence shown here is derived from an EMBL/GenBank/DDBJ whole genome shotgun (WGS) entry which is preliminary data.</text>
</comment>
<evidence type="ECO:0000256" key="1">
    <source>
        <dbReference type="ARBA" id="ARBA00022614"/>
    </source>
</evidence>
<protein>
    <submittedName>
        <fullName evidence="4">Leucine-rich repeat protein</fullName>
    </submittedName>
</protein>
<evidence type="ECO:0000256" key="3">
    <source>
        <dbReference type="SAM" id="SignalP"/>
    </source>
</evidence>
<dbReference type="InterPro" id="IPR052574">
    <property type="entry name" value="CDIRP"/>
</dbReference>
<name>A0A6L5XAV8_9BACT</name>
<dbReference type="RefSeq" id="WP_154328659.1">
    <property type="nucleotide sequence ID" value="NZ_CP045696.1"/>
</dbReference>
<dbReference type="SUPFAM" id="SSF52047">
    <property type="entry name" value="RNI-like"/>
    <property type="match status" value="1"/>
</dbReference>
<reference evidence="4 5" key="1">
    <citation type="submission" date="2019-08" db="EMBL/GenBank/DDBJ databases">
        <title>In-depth cultivation of the pig gut microbiome towards novel bacterial diversity and tailored functional studies.</title>
        <authorList>
            <person name="Wylensek D."/>
            <person name="Hitch T.C.A."/>
            <person name="Clavel T."/>
        </authorList>
    </citation>
    <scope>NUCLEOTIDE SEQUENCE [LARGE SCALE GENOMIC DNA]</scope>
    <source>
        <strain evidence="4 5">Oil-RF-744-WCA-WT-10</strain>
    </source>
</reference>
<sequence>MRKILVTAFMIFTALFMSAQVQKNIVVETPGTLADLLGDDASTVTQLTVGGKLNSKDFNVFAKTTSLQDLDMHGVSIVDVNGAETGAIPDYAFYKSPALKRVVMPSTLKSVGNSAFYKCTLLEEVVFSDGLTKIGKSAFMSDYVLNRVNLPQSVEKILDRAFYKTALSGTFVTPDSLTTIGTTAFYDTQLEQVRLGEKVSAVGEAAFGGCLKLSGFEVAAGNKCYKAVDGVLYDIADTLLLAYPQADARTSYSLPKTVKSIAMSAFDCAAKLEELHINEGVAVMPVSMCYGDTVLKKIYMPSTTKLLKAGALDNCKQLAELHIRAVDPPEVETGAFGVMFRNYKMNLYVPKGSKSKYENASGWSDSFLSINEEDAPAEPVYRVLMTTSHAIGEYIGLSMQTGGEDVEVTGAEYDSPGYFKVTSQNIEIKGKITRLDCSSDQLTLLDVTQEPALVELYCDDNKLDTLKLGNLPALTRLYCGGNQLSSIDLSQLPSLQDFSCWGNNLTALGLNGNPAMTSLICRDNKLQGTLDLSSNPKINQVNCYNNALTFIKLAPNTELKHIELERNNINGDNMTRFMTSLPTYVAFPADEWDDYGGLNLQGLYVTEIDQTYEKNVAFDTDVNIAKGKGWPVYAINIDDYGMTKPTAYDGIPTTGITSLDRGQAVLHVATSGSQALVTGLSAGDIVRLYDLQGRSVVVLTAQGESLDIDLGGVARGVYVLKTKQGSCKIDVK</sequence>
<evidence type="ECO:0000256" key="2">
    <source>
        <dbReference type="ARBA" id="ARBA00022737"/>
    </source>
</evidence>
<feature type="signal peptide" evidence="3">
    <location>
        <begin position="1"/>
        <end position="19"/>
    </location>
</feature>
<gene>
    <name evidence="4" type="ORF">FYJ29_06995</name>
</gene>
<dbReference type="InterPro" id="IPR026444">
    <property type="entry name" value="Secre_tail"/>
</dbReference>
<keyword evidence="2" id="KW-0677">Repeat</keyword>
<dbReference type="PANTHER" id="PTHR47566:SF1">
    <property type="entry name" value="PROTEIN NUD1"/>
    <property type="match status" value="1"/>
</dbReference>
<dbReference type="NCBIfam" id="TIGR04183">
    <property type="entry name" value="Por_Secre_tail"/>
    <property type="match status" value="1"/>
</dbReference>
<dbReference type="Gene3D" id="3.80.10.10">
    <property type="entry name" value="Ribonuclease Inhibitor"/>
    <property type="match status" value="3"/>
</dbReference>